<keyword evidence="2" id="KW-0328">Glycosyltransferase</keyword>
<evidence type="ECO:0000313" key="7">
    <source>
        <dbReference type="EMBL" id="MFC4910161.1"/>
    </source>
</evidence>
<feature type="region of interest" description="Disordered" evidence="4">
    <location>
        <begin position="70"/>
        <end position="94"/>
    </location>
</feature>
<protein>
    <submittedName>
        <fullName evidence="7">Nucleotide disphospho-sugar-binding domain-containing protein</fullName>
    </submittedName>
</protein>
<gene>
    <name evidence="7" type="ORF">ACFPCY_22795</name>
</gene>
<keyword evidence="8" id="KW-1185">Reference proteome</keyword>
<name>A0ABV9U3I1_9ACTN</name>
<comment type="similarity">
    <text evidence="1">Belongs to the glycosyltransferase 28 family.</text>
</comment>
<feature type="domain" description="Erythromycin biosynthesis protein CIII-like C-terminal" evidence="5">
    <location>
        <begin position="249"/>
        <end position="387"/>
    </location>
</feature>
<dbReference type="SUPFAM" id="SSF53756">
    <property type="entry name" value="UDP-Glycosyltransferase/glycogen phosphorylase"/>
    <property type="match status" value="1"/>
</dbReference>
<evidence type="ECO:0000256" key="1">
    <source>
        <dbReference type="ARBA" id="ARBA00006962"/>
    </source>
</evidence>
<dbReference type="EMBL" id="JBHSIT010000006">
    <property type="protein sequence ID" value="MFC4910161.1"/>
    <property type="molecule type" value="Genomic_DNA"/>
</dbReference>
<dbReference type="InterPro" id="IPR050426">
    <property type="entry name" value="Glycosyltransferase_28"/>
</dbReference>
<dbReference type="InterPro" id="IPR002213">
    <property type="entry name" value="UDP_glucos_trans"/>
</dbReference>
<comment type="caution">
    <text evidence="7">The sequence shown here is derived from an EMBL/GenBank/DDBJ whole genome shotgun (WGS) entry which is preliminary data.</text>
</comment>
<feature type="domain" description="Erythromycin biosynthesis protein CIII-like N-terminal" evidence="6">
    <location>
        <begin position="110"/>
        <end position="230"/>
    </location>
</feature>
<proteinExistence type="inferred from homology"/>
<accession>A0ABV9U3I1</accession>
<evidence type="ECO:0000256" key="3">
    <source>
        <dbReference type="ARBA" id="ARBA00022679"/>
    </source>
</evidence>
<dbReference type="Pfam" id="PF06722">
    <property type="entry name" value="EryCIII-like_C"/>
    <property type="match status" value="1"/>
</dbReference>
<organism evidence="7 8">
    <name type="scientific">Actinomadura gamaensis</name>
    <dbReference type="NCBI Taxonomy" id="1763541"/>
    <lineage>
        <taxon>Bacteria</taxon>
        <taxon>Bacillati</taxon>
        <taxon>Actinomycetota</taxon>
        <taxon>Actinomycetes</taxon>
        <taxon>Streptosporangiales</taxon>
        <taxon>Thermomonosporaceae</taxon>
        <taxon>Actinomadura</taxon>
    </lineage>
</organism>
<dbReference type="CDD" id="cd03784">
    <property type="entry name" value="GT1_Gtf-like"/>
    <property type="match status" value="1"/>
</dbReference>
<dbReference type="PANTHER" id="PTHR48050:SF13">
    <property type="entry name" value="STEROL 3-BETA-GLUCOSYLTRANSFERASE UGT80A2"/>
    <property type="match status" value="1"/>
</dbReference>
<evidence type="ECO:0000259" key="6">
    <source>
        <dbReference type="Pfam" id="PF21036"/>
    </source>
</evidence>
<evidence type="ECO:0000313" key="8">
    <source>
        <dbReference type="Proteomes" id="UP001595872"/>
    </source>
</evidence>
<dbReference type="RefSeq" id="WP_378258239.1">
    <property type="nucleotide sequence ID" value="NZ_JBHSIT010000006.1"/>
</dbReference>
<dbReference type="InterPro" id="IPR010610">
    <property type="entry name" value="EryCIII-like_C"/>
</dbReference>
<sequence>MNATGLDLPAGGRALRILVTTAPGAGHLFPMVPLAWALRAAGHEVLVATPDSFVGEVLATGLPAIASSGPVRMGEMMSPDRTRPPVRHRGPGPEHVGRGFARLAAVTLPGTEELVDGWRPDLVISETSEYAGPLAAAARGIPVVRHGWGLAITPEADGFAADQLAGELARLGLSGLPRPVGEIDVWPASLQLPACTATDRVRYVPYNGARTTSARLLRRGTRRRICLTLGTTVPRVHGPDLLLDLQRALAGRDVELVIAISDDLAARLDPPGGNTLAVSWQPLALVLPHCDLLVHQGGAGTTLTALAGGLAQVILPHMGDQFDNADRVAGSGAAIRVPRAEVSAETVMAAMDAVLDDPGFTARARALRDEMRREASPMALVPRIERLARRALADR</sequence>
<feature type="domain" description="Erythromycin biosynthesis protein CIII-like N-terminal" evidence="6">
    <location>
        <begin position="36"/>
        <end position="79"/>
    </location>
</feature>
<evidence type="ECO:0000256" key="4">
    <source>
        <dbReference type="SAM" id="MobiDB-lite"/>
    </source>
</evidence>
<evidence type="ECO:0000259" key="5">
    <source>
        <dbReference type="Pfam" id="PF06722"/>
    </source>
</evidence>
<dbReference type="PANTHER" id="PTHR48050">
    <property type="entry name" value="STEROL 3-BETA-GLUCOSYLTRANSFERASE"/>
    <property type="match status" value="1"/>
</dbReference>
<dbReference type="Proteomes" id="UP001595872">
    <property type="component" value="Unassembled WGS sequence"/>
</dbReference>
<dbReference type="Gene3D" id="3.40.50.2000">
    <property type="entry name" value="Glycogen Phosphorylase B"/>
    <property type="match status" value="2"/>
</dbReference>
<keyword evidence="3" id="KW-0808">Transferase</keyword>
<reference evidence="8" key="1">
    <citation type="journal article" date="2019" name="Int. J. Syst. Evol. Microbiol.">
        <title>The Global Catalogue of Microorganisms (GCM) 10K type strain sequencing project: providing services to taxonomists for standard genome sequencing and annotation.</title>
        <authorList>
            <consortium name="The Broad Institute Genomics Platform"/>
            <consortium name="The Broad Institute Genome Sequencing Center for Infectious Disease"/>
            <person name="Wu L."/>
            <person name="Ma J."/>
        </authorList>
    </citation>
    <scope>NUCLEOTIDE SEQUENCE [LARGE SCALE GENOMIC DNA]</scope>
    <source>
        <strain evidence="8">KLKA75</strain>
    </source>
</reference>
<evidence type="ECO:0000256" key="2">
    <source>
        <dbReference type="ARBA" id="ARBA00022676"/>
    </source>
</evidence>
<dbReference type="Pfam" id="PF21036">
    <property type="entry name" value="EryCIII-like_N"/>
    <property type="match status" value="2"/>
</dbReference>
<dbReference type="InterPro" id="IPR048284">
    <property type="entry name" value="EryCIII-like_N"/>
</dbReference>